<dbReference type="Proteomes" id="UP000245699">
    <property type="component" value="Unassembled WGS sequence"/>
</dbReference>
<evidence type="ECO:0000313" key="1">
    <source>
        <dbReference type="EMBL" id="PVU93160.1"/>
    </source>
</evidence>
<name>A0A2T9YLD8_9FUNG</name>
<gene>
    <name evidence="1" type="ORF">BB559_003409</name>
</gene>
<protein>
    <submittedName>
        <fullName evidence="1">Uncharacterized protein</fullName>
    </submittedName>
</protein>
<sequence length="101" mass="11062">MQSVISTLAKPLGRGKVFIFKRGFSVIGGSTFTRLDRSAGSNRPPGIISDINVLDRVMKTPDSELKKNLDQEELPFGTHSAWADFVQKGNIGTLAEEIIDQ</sequence>
<accession>A0A2T9YLD8</accession>
<organism evidence="1 2">
    <name type="scientific">Furculomyces boomerangus</name>
    <dbReference type="NCBI Taxonomy" id="61424"/>
    <lineage>
        <taxon>Eukaryota</taxon>
        <taxon>Fungi</taxon>
        <taxon>Fungi incertae sedis</taxon>
        <taxon>Zoopagomycota</taxon>
        <taxon>Kickxellomycotina</taxon>
        <taxon>Harpellomycetes</taxon>
        <taxon>Harpellales</taxon>
        <taxon>Harpellaceae</taxon>
        <taxon>Furculomyces</taxon>
    </lineage>
</organism>
<keyword evidence="2" id="KW-1185">Reference proteome</keyword>
<proteinExistence type="predicted"/>
<dbReference type="EMBL" id="MBFT01000332">
    <property type="protein sequence ID" value="PVU93160.1"/>
    <property type="molecule type" value="Genomic_DNA"/>
</dbReference>
<evidence type="ECO:0000313" key="2">
    <source>
        <dbReference type="Proteomes" id="UP000245699"/>
    </source>
</evidence>
<dbReference type="AlphaFoldDB" id="A0A2T9YLD8"/>
<reference evidence="1 2" key="1">
    <citation type="journal article" date="2018" name="MBio">
        <title>Comparative Genomics Reveals the Core Gene Toolbox for the Fungus-Insect Symbiosis.</title>
        <authorList>
            <person name="Wang Y."/>
            <person name="Stata M."/>
            <person name="Wang W."/>
            <person name="Stajich J.E."/>
            <person name="White M.M."/>
            <person name="Moncalvo J.M."/>
        </authorList>
    </citation>
    <scope>NUCLEOTIDE SEQUENCE [LARGE SCALE GENOMIC DNA]</scope>
    <source>
        <strain evidence="1 2">AUS-77-4</strain>
    </source>
</reference>
<comment type="caution">
    <text evidence="1">The sequence shown here is derived from an EMBL/GenBank/DDBJ whole genome shotgun (WGS) entry which is preliminary data.</text>
</comment>
<dbReference type="OrthoDB" id="10546335at2759"/>